<dbReference type="EMBL" id="AWWV01001497">
    <property type="protein sequence ID" value="OMP11179.1"/>
    <property type="molecule type" value="Genomic_DNA"/>
</dbReference>
<dbReference type="Gramene" id="OMP11179">
    <property type="protein sequence ID" value="OMP11179"/>
    <property type="gene ID" value="CCACVL1_00638"/>
</dbReference>
<reference evidence="1 2" key="1">
    <citation type="submission" date="2013-09" db="EMBL/GenBank/DDBJ databases">
        <title>Corchorus capsularis genome sequencing.</title>
        <authorList>
            <person name="Alam M."/>
            <person name="Haque M.S."/>
            <person name="Islam M.S."/>
            <person name="Emdad E.M."/>
            <person name="Islam M.M."/>
            <person name="Ahmed B."/>
            <person name="Halim A."/>
            <person name="Hossen Q.M.M."/>
            <person name="Hossain M.Z."/>
            <person name="Ahmed R."/>
            <person name="Khan M.M."/>
            <person name="Islam R."/>
            <person name="Rashid M.M."/>
            <person name="Khan S.A."/>
            <person name="Rahman M.S."/>
            <person name="Alam M."/>
        </authorList>
    </citation>
    <scope>NUCLEOTIDE SEQUENCE [LARGE SCALE GENOMIC DNA]</scope>
    <source>
        <strain evidence="2">cv. CVL-1</strain>
        <tissue evidence="1">Whole seedling</tissue>
    </source>
</reference>
<keyword evidence="2" id="KW-1185">Reference proteome</keyword>
<proteinExistence type="predicted"/>
<comment type="caution">
    <text evidence="1">The sequence shown here is derived from an EMBL/GenBank/DDBJ whole genome shotgun (WGS) entry which is preliminary data.</text>
</comment>
<dbReference type="AlphaFoldDB" id="A0A1R3KVW8"/>
<sequence>MALKMKTEAAMDRAFIISTLVEFGTELDFRF</sequence>
<evidence type="ECO:0000313" key="2">
    <source>
        <dbReference type="Proteomes" id="UP000188268"/>
    </source>
</evidence>
<evidence type="ECO:0000313" key="1">
    <source>
        <dbReference type="EMBL" id="OMP11179.1"/>
    </source>
</evidence>
<name>A0A1R3KVW8_COCAP</name>
<gene>
    <name evidence="1" type="ORF">CCACVL1_00638</name>
</gene>
<accession>A0A1R3KVW8</accession>
<organism evidence="1 2">
    <name type="scientific">Corchorus capsularis</name>
    <name type="common">Jute</name>
    <dbReference type="NCBI Taxonomy" id="210143"/>
    <lineage>
        <taxon>Eukaryota</taxon>
        <taxon>Viridiplantae</taxon>
        <taxon>Streptophyta</taxon>
        <taxon>Embryophyta</taxon>
        <taxon>Tracheophyta</taxon>
        <taxon>Spermatophyta</taxon>
        <taxon>Magnoliopsida</taxon>
        <taxon>eudicotyledons</taxon>
        <taxon>Gunneridae</taxon>
        <taxon>Pentapetalae</taxon>
        <taxon>rosids</taxon>
        <taxon>malvids</taxon>
        <taxon>Malvales</taxon>
        <taxon>Malvaceae</taxon>
        <taxon>Grewioideae</taxon>
        <taxon>Apeibeae</taxon>
        <taxon>Corchorus</taxon>
    </lineage>
</organism>
<dbReference type="Proteomes" id="UP000188268">
    <property type="component" value="Unassembled WGS sequence"/>
</dbReference>
<protein>
    <submittedName>
        <fullName evidence="1">Uncharacterized protein</fullName>
    </submittedName>
</protein>